<dbReference type="Gene3D" id="3.30.160.60">
    <property type="entry name" value="Classic Zinc Finger"/>
    <property type="match status" value="4"/>
</dbReference>
<feature type="domain" description="C2H2-type" evidence="10">
    <location>
        <begin position="170"/>
        <end position="192"/>
    </location>
</feature>
<accession>A0A0N5CUT5</accession>
<keyword evidence="2" id="KW-0479">Metal-binding</keyword>
<evidence type="ECO:0000256" key="1">
    <source>
        <dbReference type="ARBA" id="ARBA00004123"/>
    </source>
</evidence>
<evidence type="ECO:0000256" key="7">
    <source>
        <dbReference type="ARBA" id="ARBA00023242"/>
    </source>
</evidence>
<evidence type="ECO:0000313" key="11">
    <source>
        <dbReference type="EMBL" id="VDN01075.1"/>
    </source>
</evidence>
<evidence type="ECO:0000256" key="4">
    <source>
        <dbReference type="ARBA" id="ARBA00022771"/>
    </source>
</evidence>
<dbReference type="SMART" id="SM00355">
    <property type="entry name" value="ZnF_C2H2"/>
    <property type="match status" value="8"/>
</dbReference>
<comment type="subcellular location">
    <subcellularLocation>
        <location evidence="1">Nucleus</location>
    </subcellularLocation>
</comment>
<evidence type="ECO:0000256" key="5">
    <source>
        <dbReference type="ARBA" id="ARBA00022833"/>
    </source>
</evidence>
<dbReference type="OMA" id="EDMNACT"/>
<evidence type="ECO:0000259" key="10">
    <source>
        <dbReference type="PROSITE" id="PS50157"/>
    </source>
</evidence>
<feature type="compositionally biased region" description="Polar residues" evidence="9">
    <location>
        <begin position="69"/>
        <end position="82"/>
    </location>
</feature>
<keyword evidence="4 8" id="KW-0863">Zinc-finger</keyword>
<dbReference type="GO" id="GO:0008270">
    <property type="term" value="F:zinc ion binding"/>
    <property type="evidence" value="ECO:0007669"/>
    <property type="project" value="UniProtKB-KW"/>
</dbReference>
<keyword evidence="3" id="KW-0677">Repeat</keyword>
<dbReference type="PROSITE" id="PS50157">
    <property type="entry name" value="ZINC_FINGER_C2H2_2"/>
    <property type="match status" value="4"/>
</dbReference>
<proteinExistence type="predicted"/>
<dbReference type="STRING" id="103827.A0A0N5CUT5"/>
<evidence type="ECO:0000313" key="13">
    <source>
        <dbReference type="WBParaSite" id="TCLT_0000404101-mRNA-1"/>
    </source>
</evidence>
<reference evidence="13" key="1">
    <citation type="submission" date="2017-02" db="UniProtKB">
        <authorList>
            <consortium name="WormBaseParasite"/>
        </authorList>
    </citation>
    <scope>IDENTIFICATION</scope>
</reference>
<dbReference type="FunFam" id="3.30.160.60:FF:001669">
    <property type="entry name" value="Uncharacterized protein, isoform B"/>
    <property type="match status" value="1"/>
</dbReference>
<dbReference type="GO" id="GO:0000978">
    <property type="term" value="F:RNA polymerase II cis-regulatory region sequence-specific DNA binding"/>
    <property type="evidence" value="ECO:0007669"/>
    <property type="project" value="TreeGrafter"/>
</dbReference>
<dbReference type="EMBL" id="UYYF01004273">
    <property type="protein sequence ID" value="VDN01075.1"/>
    <property type="molecule type" value="Genomic_DNA"/>
</dbReference>
<sequence length="490" mass="55497">MTMEDMNACTQCGYMTNNFKEFKEHIEQHENERHLMTKTPSIGQEWSEDLDELSSTPNLSSPEHFPPATASSPPISGNHSTPKTTNNNDISTTTATTIAATTNNNNSNKTIHVCPHCNFETCMSQHMKSHLDAHERHQGQMYQCDICHMQFSQKANMHRHRMRHTGVKPYQCRYCLKKFFRKDQMQEHSMTHIKTGADFDCPVSLCDQQFSQHASLRTHLDEAHAITPSTPASCKRCSLLFANSRRLLLHYQTKHDEGDVSFLRVEFFISLLVLSKFSTFKTSNIVTSLVNPPIKPPKLEDAKKLYPLITSSISKKQRKTSEPLLPPEVIVAAVQEQLKFIKQESMKPLIKEEVSQCMNYEQARFGMTNEELLLSLSSVSTPSFLTEMKQESALQQFWTRPSNTGSENTEDQSHSPSVESGSSSATDGEGGEKEQQECMHCGMIFMDQTLYLLHKGLHSDSDPWKCNLCGHGCGDKYMFTTHVISSDHSC</sequence>
<feature type="region of interest" description="Disordered" evidence="9">
    <location>
        <begin position="400"/>
        <end position="433"/>
    </location>
</feature>
<feature type="domain" description="C2H2-type" evidence="10">
    <location>
        <begin position="199"/>
        <end position="225"/>
    </location>
</feature>
<dbReference type="WBParaSite" id="TCLT_0000404101-mRNA-1">
    <property type="protein sequence ID" value="TCLT_0000404101-mRNA-1"/>
    <property type="gene ID" value="TCLT_0000404101"/>
</dbReference>
<organism evidence="13">
    <name type="scientific">Thelazia callipaeda</name>
    <name type="common">Oriental eyeworm</name>
    <name type="synonym">Parasitic nematode</name>
    <dbReference type="NCBI Taxonomy" id="103827"/>
    <lineage>
        <taxon>Eukaryota</taxon>
        <taxon>Metazoa</taxon>
        <taxon>Ecdysozoa</taxon>
        <taxon>Nematoda</taxon>
        <taxon>Chromadorea</taxon>
        <taxon>Rhabditida</taxon>
        <taxon>Spirurina</taxon>
        <taxon>Spiruromorpha</taxon>
        <taxon>Thelazioidea</taxon>
        <taxon>Thelaziidae</taxon>
        <taxon>Thelazia</taxon>
    </lineage>
</organism>
<dbReference type="PANTHER" id="PTHR24404:SF78">
    <property type="entry name" value="ZINC FINGER PROTEIN ZTF-16"/>
    <property type="match status" value="1"/>
</dbReference>
<evidence type="ECO:0000256" key="6">
    <source>
        <dbReference type="ARBA" id="ARBA00023125"/>
    </source>
</evidence>
<feature type="domain" description="C2H2-type" evidence="10">
    <location>
        <begin position="436"/>
        <end position="463"/>
    </location>
</feature>
<protein>
    <submittedName>
        <fullName evidence="13">Zinc finger protein</fullName>
    </submittedName>
</protein>
<evidence type="ECO:0000256" key="3">
    <source>
        <dbReference type="ARBA" id="ARBA00022737"/>
    </source>
</evidence>
<dbReference type="OrthoDB" id="5576026at2759"/>
<evidence type="ECO:0000256" key="9">
    <source>
        <dbReference type="SAM" id="MobiDB-lite"/>
    </source>
</evidence>
<keyword evidence="12" id="KW-1185">Reference proteome</keyword>
<dbReference type="FunFam" id="3.30.160.60:FF:003608">
    <property type="entry name" value="Zinc finger and BTB domain-containing 32"/>
    <property type="match status" value="1"/>
</dbReference>
<dbReference type="Proteomes" id="UP000276776">
    <property type="component" value="Unassembled WGS sequence"/>
</dbReference>
<dbReference type="GO" id="GO:0006357">
    <property type="term" value="P:regulation of transcription by RNA polymerase II"/>
    <property type="evidence" value="ECO:0007669"/>
    <property type="project" value="TreeGrafter"/>
</dbReference>
<feature type="domain" description="C2H2-type" evidence="10">
    <location>
        <begin position="142"/>
        <end position="169"/>
    </location>
</feature>
<dbReference type="AlphaFoldDB" id="A0A0N5CUT5"/>
<dbReference type="GO" id="GO:0005634">
    <property type="term" value="C:nucleus"/>
    <property type="evidence" value="ECO:0007669"/>
    <property type="project" value="UniProtKB-SubCell"/>
</dbReference>
<dbReference type="InterPro" id="IPR013087">
    <property type="entry name" value="Znf_C2H2_type"/>
</dbReference>
<feature type="region of interest" description="Disordered" evidence="9">
    <location>
        <begin position="47"/>
        <end position="90"/>
    </location>
</feature>
<dbReference type="InterPro" id="IPR036236">
    <property type="entry name" value="Znf_C2H2_sf"/>
</dbReference>
<name>A0A0N5CUT5_THECL</name>
<dbReference type="InterPro" id="IPR050589">
    <property type="entry name" value="Ikaros_C2H2-ZF"/>
</dbReference>
<keyword evidence="6" id="KW-0238">DNA-binding</keyword>
<dbReference type="PANTHER" id="PTHR24404">
    <property type="entry name" value="ZINC FINGER PROTEIN"/>
    <property type="match status" value="1"/>
</dbReference>
<keyword evidence="7" id="KW-0539">Nucleus</keyword>
<dbReference type="GO" id="GO:0003700">
    <property type="term" value="F:DNA-binding transcription factor activity"/>
    <property type="evidence" value="ECO:0007669"/>
    <property type="project" value="TreeGrafter"/>
</dbReference>
<dbReference type="SUPFAM" id="SSF57667">
    <property type="entry name" value="beta-beta-alpha zinc fingers"/>
    <property type="match status" value="2"/>
</dbReference>
<evidence type="ECO:0000256" key="2">
    <source>
        <dbReference type="ARBA" id="ARBA00022723"/>
    </source>
</evidence>
<evidence type="ECO:0000313" key="12">
    <source>
        <dbReference type="Proteomes" id="UP000276776"/>
    </source>
</evidence>
<feature type="compositionally biased region" description="Low complexity" evidence="9">
    <location>
        <begin position="414"/>
        <end position="424"/>
    </location>
</feature>
<reference evidence="11 12" key="2">
    <citation type="submission" date="2018-11" db="EMBL/GenBank/DDBJ databases">
        <authorList>
            <consortium name="Pathogen Informatics"/>
        </authorList>
    </citation>
    <scope>NUCLEOTIDE SEQUENCE [LARGE SCALE GENOMIC DNA]</scope>
</reference>
<dbReference type="PROSITE" id="PS00028">
    <property type="entry name" value="ZINC_FINGER_C2H2_1"/>
    <property type="match status" value="5"/>
</dbReference>
<keyword evidence="5" id="KW-0862">Zinc</keyword>
<evidence type="ECO:0000256" key="8">
    <source>
        <dbReference type="PROSITE-ProRule" id="PRU00042"/>
    </source>
</evidence>
<dbReference type="Pfam" id="PF00096">
    <property type="entry name" value="zf-C2H2"/>
    <property type="match status" value="1"/>
</dbReference>
<gene>
    <name evidence="11" type="ORF">TCLT_LOCUS4030</name>
</gene>